<feature type="compositionally biased region" description="Basic and acidic residues" evidence="1">
    <location>
        <begin position="17"/>
        <end position="43"/>
    </location>
</feature>
<feature type="non-terminal residue" evidence="2">
    <location>
        <position position="81"/>
    </location>
</feature>
<dbReference type="GO" id="GO:0005737">
    <property type="term" value="C:cytoplasm"/>
    <property type="evidence" value="ECO:0007669"/>
    <property type="project" value="TreeGrafter"/>
</dbReference>
<dbReference type="AlphaFoldDB" id="A0A6H5HGF5"/>
<dbReference type="Gene3D" id="3.20.20.80">
    <property type="entry name" value="Glycosidases"/>
    <property type="match status" value="1"/>
</dbReference>
<protein>
    <submittedName>
        <fullName evidence="2">Uncharacterized protein</fullName>
    </submittedName>
</protein>
<reference evidence="2 3" key="1">
    <citation type="submission" date="2020-02" db="EMBL/GenBank/DDBJ databases">
        <authorList>
            <person name="Ferguson B K."/>
        </authorList>
    </citation>
    <scope>NUCLEOTIDE SEQUENCE [LARGE SCALE GENOMIC DNA]</scope>
</reference>
<dbReference type="GO" id="GO:0003844">
    <property type="term" value="F:1,4-alpha-glucan branching enzyme activity"/>
    <property type="evidence" value="ECO:0007669"/>
    <property type="project" value="TreeGrafter"/>
</dbReference>
<dbReference type="Proteomes" id="UP000479000">
    <property type="component" value="Unassembled WGS sequence"/>
</dbReference>
<name>A0A6H5HGF5_9HEMI</name>
<dbReference type="PANTHER" id="PTHR43651">
    <property type="entry name" value="1,4-ALPHA-GLUCAN-BRANCHING ENZYME"/>
    <property type="match status" value="1"/>
</dbReference>
<dbReference type="EMBL" id="CADCXU010028901">
    <property type="protein sequence ID" value="CAB0015315.1"/>
    <property type="molecule type" value="Genomic_DNA"/>
</dbReference>
<evidence type="ECO:0000313" key="2">
    <source>
        <dbReference type="EMBL" id="CAB0015315.1"/>
    </source>
</evidence>
<organism evidence="2 3">
    <name type="scientific">Nesidiocoris tenuis</name>
    <dbReference type="NCBI Taxonomy" id="355587"/>
    <lineage>
        <taxon>Eukaryota</taxon>
        <taxon>Metazoa</taxon>
        <taxon>Ecdysozoa</taxon>
        <taxon>Arthropoda</taxon>
        <taxon>Hexapoda</taxon>
        <taxon>Insecta</taxon>
        <taxon>Pterygota</taxon>
        <taxon>Neoptera</taxon>
        <taxon>Paraneoptera</taxon>
        <taxon>Hemiptera</taxon>
        <taxon>Heteroptera</taxon>
        <taxon>Panheteroptera</taxon>
        <taxon>Cimicomorpha</taxon>
        <taxon>Miridae</taxon>
        <taxon>Dicyphina</taxon>
        <taxon>Nesidiocoris</taxon>
    </lineage>
</organism>
<evidence type="ECO:0000313" key="3">
    <source>
        <dbReference type="Proteomes" id="UP000479000"/>
    </source>
</evidence>
<keyword evidence="3" id="KW-1185">Reference proteome</keyword>
<dbReference type="OrthoDB" id="196493at2759"/>
<dbReference type="GO" id="GO:0005978">
    <property type="term" value="P:glycogen biosynthetic process"/>
    <property type="evidence" value="ECO:0007669"/>
    <property type="project" value="TreeGrafter"/>
</dbReference>
<sequence length="81" mass="9409">MGGNLSSLDPMQVSVPKLEEHLQRDPYLRPHEREFRRREPRPEPPKALKIYECHVGIACAEGRVGTYKEFAENIVPRIKKL</sequence>
<proteinExistence type="predicted"/>
<evidence type="ECO:0000256" key="1">
    <source>
        <dbReference type="SAM" id="MobiDB-lite"/>
    </source>
</evidence>
<gene>
    <name evidence="2" type="ORF">NTEN_LOCUS19655</name>
</gene>
<feature type="region of interest" description="Disordered" evidence="1">
    <location>
        <begin position="1"/>
        <end position="43"/>
    </location>
</feature>
<dbReference type="PANTHER" id="PTHR43651:SF3">
    <property type="entry name" value="1,4-ALPHA-GLUCAN-BRANCHING ENZYME"/>
    <property type="match status" value="1"/>
</dbReference>
<accession>A0A6H5HGF5</accession>